<evidence type="ECO:0000313" key="1">
    <source>
        <dbReference type="EMBL" id="VDP62015.1"/>
    </source>
</evidence>
<evidence type="ECO:0000313" key="2">
    <source>
        <dbReference type="Proteomes" id="UP000269396"/>
    </source>
</evidence>
<keyword evidence="2" id="KW-1185">Reference proteome</keyword>
<organism evidence="1 2">
    <name type="scientific">Schistosoma mattheei</name>
    <dbReference type="NCBI Taxonomy" id="31246"/>
    <lineage>
        <taxon>Eukaryota</taxon>
        <taxon>Metazoa</taxon>
        <taxon>Spiralia</taxon>
        <taxon>Lophotrochozoa</taxon>
        <taxon>Platyhelminthes</taxon>
        <taxon>Trematoda</taxon>
        <taxon>Digenea</taxon>
        <taxon>Strigeidida</taxon>
        <taxon>Schistosomatoidea</taxon>
        <taxon>Schistosomatidae</taxon>
        <taxon>Schistosoma</taxon>
    </lineage>
</organism>
<sequence>MWNPGHAFRPIWDSSVECTCISELMFTLEFVPSTVHSKHHFVIRLTTES</sequence>
<dbReference type="EMBL" id="UZAL01032869">
    <property type="protein sequence ID" value="VDP62015.1"/>
    <property type="molecule type" value="Genomic_DNA"/>
</dbReference>
<gene>
    <name evidence="1" type="ORF">SMTD_LOCUS12838</name>
</gene>
<name>A0A3P8G4P8_9TREM</name>
<dbReference type="Proteomes" id="UP000269396">
    <property type="component" value="Unassembled WGS sequence"/>
</dbReference>
<dbReference type="AlphaFoldDB" id="A0A3P8G4P8"/>
<proteinExistence type="predicted"/>
<accession>A0A3P8G4P8</accession>
<reference evidence="1 2" key="1">
    <citation type="submission" date="2018-11" db="EMBL/GenBank/DDBJ databases">
        <authorList>
            <consortium name="Pathogen Informatics"/>
        </authorList>
    </citation>
    <scope>NUCLEOTIDE SEQUENCE [LARGE SCALE GENOMIC DNA]</scope>
    <source>
        <strain>Denwood</strain>
        <strain evidence="2">Zambia</strain>
    </source>
</reference>
<protein>
    <submittedName>
        <fullName evidence="1">Uncharacterized protein</fullName>
    </submittedName>
</protein>